<feature type="compositionally biased region" description="Basic and acidic residues" evidence="7">
    <location>
        <begin position="9"/>
        <end position="28"/>
    </location>
</feature>
<evidence type="ECO:0000256" key="6">
    <source>
        <dbReference type="SAM" id="Coils"/>
    </source>
</evidence>
<dbReference type="GO" id="GO:0140268">
    <property type="term" value="C:endoplasmic reticulum-plasma membrane contact site"/>
    <property type="evidence" value="ECO:0007669"/>
    <property type="project" value="TreeGrafter"/>
</dbReference>
<dbReference type="OrthoDB" id="2162691at2759"/>
<feature type="region of interest" description="Disordered" evidence="7">
    <location>
        <begin position="823"/>
        <end position="872"/>
    </location>
</feature>
<feature type="compositionally biased region" description="Low complexity" evidence="7">
    <location>
        <begin position="155"/>
        <end position="172"/>
    </location>
</feature>
<dbReference type="GO" id="GO:0032541">
    <property type="term" value="C:cortical endoplasmic reticulum"/>
    <property type="evidence" value="ECO:0007669"/>
    <property type="project" value="TreeGrafter"/>
</dbReference>
<evidence type="ECO:0000256" key="3">
    <source>
        <dbReference type="ARBA" id="ARBA00022692"/>
    </source>
</evidence>
<dbReference type="Gene3D" id="2.30.29.30">
    <property type="entry name" value="Pleckstrin-homology domain (PH domain)/Phosphotyrosine-binding domain (PTB)"/>
    <property type="match status" value="1"/>
</dbReference>
<keyword evidence="4 8" id="KW-1133">Transmembrane helix</keyword>
<accession>A0A316ZD18</accession>
<dbReference type="InterPro" id="IPR051482">
    <property type="entry name" value="Cholesterol_transport"/>
</dbReference>
<dbReference type="Proteomes" id="UP000245946">
    <property type="component" value="Unassembled WGS sequence"/>
</dbReference>
<feature type="domain" description="VASt" evidence="9">
    <location>
        <begin position="652"/>
        <end position="822"/>
    </location>
</feature>
<feature type="compositionally biased region" description="Acidic residues" evidence="7">
    <location>
        <begin position="827"/>
        <end position="838"/>
    </location>
</feature>
<dbReference type="Pfam" id="PF16016">
    <property type="entry name" value="VASt"/>
    <property type="match status" value="1"/>
</dbReference>
<feature type="transmembrane region" description="Helical" evidence="8">
    <location>
        <begin position="907"/>
        <end position="927"/>
    </location>
</feature>
<comment type="similarity">
    <text evidence="2">Belongs to the YSP2 family.</text>
</comment>
<dbReference type="RefSeq" id="XP_025599193.1">
    <property type="nucleotide sequence ID" value="XM_025742161.1"/>
</dbReference>
<feature type="compositionally biased region" description="Low complexity" evidence="7">
    <location>
        <begin position="859"/>
        <end position="872"/>
    </location>
</feature>
<feature type="region of interest" description="Disordered" evidence="7">
    <location>
        <begin position="930"/>
        <end position="959"/>
    </location>
</feature>
<evidence type="ECO:0000256" key="8">
    <source>
        <dbReference type="SAM" id="Phobius"/>
    </source>
</evidence>
<name>A0A316ZD18_9BASI</name>
<evidence type="ECO:0000313" key="10">
    <source>
        <dbReference type="EMBL" id="PWN98914.1"/>
    </source>
</evidence>
<proteinExistence type="inferred from homology"/>
<feature type="region of interest" description="Disordered" evidence="7">
    <location>
        <begin position="554"/>
        <end position="584"/>
    </location>
</feature>
<dbReference type="InterPro" id="IPR031968">
    <property type="entry name" value="VASt"/>
</dbReference>
<feature type="compositionally biased region" description="Low complexity" evidence="7">
    <location>
        <begin position="101"/>
        <end position="124"/>
    </location>
</feature>
<organism evidence="10 11">
    <name type="scientific">Tilletiopsis washingtonensis</name>
    <dbReference type="NCBI Taxonomy" id="58919"/>
    <lineage>
        <taxon>Eukaryota</taxon>
        <taxon>Fungi</taxon>
        <taxon>Dikarya</taxon>
        <taxon>Basidiomycota</taxon>
        <taxon>Ustilaginomycotina</taxon>
        <taxon>Exobasidiomycetes</taxon>
        <taxon>Entylomatales</taxon>
        <taxon>Entylomatales incertae sedis</taxon>
        <taxon>Tilletiopsis</taxon>
    </lineage>
</organism>
<dbReference type="Pfam" id="PF02893">
    <property type="entry name" value="GRAM"/>
    <property type="match status" value="1"/>
</dbReference>
<evidence type="ECO:0000256" key="5">
    <source>
        <dbReference type="ARBA" id="ARBA00023136"/>
    </source>
</evidence>
<dbReference type="EMBL" id="KZ819290">
    <property type="protein sequence ID" value="PWN98914.1"/>
    <property type="molecule type" value="Genomic_DNA"/>
</dbReference>
<feature type="compositionally biased region" description="Polar residues" evidence="7">
    <location>
        <begin position="372"/>
        <end position="383"/>
    </location>
</feature>
<keyword evidence="5 8" id="KW-0472">Membrane</keyword>
<gene>
    <name evidence="10" type="ORF">FA09DRAFT_329388</name>
</gene>
<dbReference type="PROSITE" id="PS51778">
    <property type="entry name" value="VAST"/>
    <property type="match status" value="1"/>
</dbReference>
<evidence type="ECO:0000256" key="2">
    <source>
        <dbReference type="ARBA" id="ARBA00006582"/>
    </source>
</evidence>
<feature type="compositionally biased region" description="Acidic residues" evidence="7">
    <location>
        <begin position="45"/>
        <end position="54"/>
    </location>
</feature>
<protein>
    <recommendedName>
        <fullName evidence="9">VASt domain-containing protein</fullName>
    </recommendedName>
</protein>
<dbReference type="InterPro" id="IPR004182">
    <property type="entry name" value="GRAM"/>
</dbReference>
<feature type="region of interest" description="Disordered" evidence="7">
    <location>
        <begin position="365"/>
        <end position="398"/>
    </location>
</feature>
<feature type="compositionally biased region" description="Basic and acidic residues" evidence="7">
    <location>
        <begin position="600"/>
        <end position="622"/>
    </location>
</feature>
<dbReference type="GeneID" id="37269705"/>
<feature type="region of interest" description="Disordered" evidence="7">
    <location>
        <begin position="1"/>
        <end position="320"/>
    </location>
</feature>
<dbReference type="GO" id="GO:0005886">
    <property type="term" value="C:plasma membrane"/>
    <property type="evidence" value="ECO:0007669"/>
    <property type="project" value="TreeGrafter"/>
</dbReference>
<keyword evidence="11" id="KW-1185">Reference proteome</keyword>
<reference evidence="10 11" key="1">
    <citation type="journal article" date="2018" name="Mol. Biol. Evol.">
        <title>Broad Genomic Sampling Reveals a Smut Pathogenic Ancestry of the Fungal Clade Ustilaginomycotina.</title>
        <authorList>
            <person name="Kijpornyongpan T."/>
            <person name="Mondo S.J."/>
            <person name="Barry K."/>
            <person name="Sandor L."/>
            <person name="Lee J."/>
            <person name="Lipzen A."/>
            <person name="Pangilinan J."/>
            <person name="LaButti K."/>
            <person name="Hainaut M."/>
            <person name="Henrissat B."/>
            <person name="Grigoriev I.V."/>
            <person name="Spatafora J.W."/>
            <person name="Aime M.C."/>
        </authorList>
    </citation>
    <scope>NUCLEOTIDE SEQUENCE [LARGE SCALE GENOMIC DNA]</scope>
    <source>
        <strain evidence="10 11">MCA 4186</strain>
    </source>
</reference>
<dbReference type="PANTHER" id="PTHR23319">
    <property type="entry name" value="GRAM DOMAIN CONTAINING 1B, ISOFORM E"/>
    <property type="match status" value="1"/>
</dbReference>
<sequence>MPRSAAGTGKRDDSGRLPDRHELMRRAMAEASAEPLAGTLGNGLGDDDEDDDDASSAGPHGRGPRGALVVEDPPTPGDRPGEGSLNLDAFKDGNDVVHADAPSVSSSATPTPIGTPAGPTSSTPQRPKLGSRNNSYHGTDADGASPVPPPKSQHARYATTGTADTAAGARGRQSSLAPPTPRRDGTSPTRAGGMTESASLGNLAPPSGLGRLRKLSDAASPSRKSTADGERPSKKAATGPAGGIAGALAASGLAGMGVGNSSTLQQAASRASQSQSRRGSAVADNSFVGGMQGGVYRDPSTGALTERGAEPGTPGAGDEYAVRRGGHALRERSASSSVSLMSESSDASGLGAAANFSAAAAQHGLLAPPSNGAPTPNQLSPRSETGEPHLTPGGIGAVGGLSPAGLGEGVSLGDDDAWPGEGVGSQITGFAVASSRRNAEFHALFPSVPEDDYLIEDYGCALVKEILVQGRFYISENHVGFKANIFGWVTNIIVPFSEIVSIEKRMTAFVIPNAIQIATLHSKHTLASLISRDATYDLMVNIWKLSHPKVGGALPAAAGESSDESETEGDVSGDKGDGSTPAKLSKRALLRRKLKVGKDGAARDEGAISADVKDAMDTDGRPAKSSASPRPGQKRAAHRATSCPCEAKKEHHATVPLDATYPAVPEKIYNLIFTSGFMKDFWTNNQKLLDLQMSDWSPDPKNDNLLSRDMSYIKPLTGSFGPKQTKCVISDENLHVDMDEYITTLTTTRTPDVPSGGSFAIKTRTCFTWAGGNTTRMFVSCTVDWTGRSMIKGIINQASIDGQKQYYKDLDAAVRQYLKEHASEFREEGDDEAADEEREAAMEKANNASGGDGADEKAAGGSSSSSTPADETAGGALAMVSGAARTAFDMLGDGVGMLSDSMAGASASMLILGAVVALLVLTNLWALSSGAPRSRRDPTSPHRLQSSSSSASRGARNDADTASAETIALAVRGVLQDYLPPREGSGRVEAPNWEASKCCEQAKAAAQRIERLEQGQAELQRQLQAVLERVGGATKGATKGKKEL</sequence>
<feature type="compositionally biased region" description="Basic and acidic residues" evidence="7">
    <location>
        <begin position="89"/>
        <end position="98"/>
    </location>
</feature>
<dbReference type="GO" id="GO:0120015">
    <property type="term" value="F:sterol transfer activity"/>
    <property type="evidence" value="ECO:0007669"/>
    <property type="project" value="TreeGrafter"/>
</dbReference>
<dbReference type="CDD" id="cd13220">
    <property type="entry name" value="PH-GRAM_GRAMDC"/>
    <property type="match status" value="1"/>
</dbReference>
<feature type="compositionally biased region" description="Low complexity" evidence="7">
    <location>
        <begin position="246"/>
        <end position="281"/>
    </location>
</feature>
<keyword evidence="6" id="KW-0175">Coiled coil</keyword>
<dbReference type="AlphaFoldDB" id="A0A316ZD18"/>
<evidence type="ECO:0000259" key="9">
    <source>
        <dbReference type="PROSITE" id="PS51778"/>
    </source>
</evidence>
<evidence type="ECO:0000313" key="11">
    <source>
        <dbReference type="Proteomes" id="UP000245946"/>
    </source>
</evidence>
<dbReference type="GO" id="GO:0005739">
    <property type="term" value="C:mitochondrion"/>
    <property type="evidence" value="ECO:0007669"/>
    <property type="project" value="TreeGrafter"/>
</dbReference>
<evidence type="ECO:0000256" key="1">
    <source>
        <dbReference type="ARBA" id="ARBA00004167"/>
    </source>
</evidence>
<dbReference type="InterPro" id="IPR011993">
    <property type="entry name" value="PH-like_dom_sf"/>
</dbReference>
<feature type="region of interest" description="Disordered" evidence="7">
    <location>
        <begin position="600"/>
        <end position="645"/>
    </location>
</feature>
<dbReference type="PANTHER" id="PTHR23319:SF4">
    <property type="entry name" value="GRAM DOMAIN CONTAINING 1B, ISOFORM E"/>
    <property type="match status" value="1"/>
</dbReference>
<evidence type="ECO:0000256" key="4">
    <source>
        <dbReference type="ARBA" id="ARBA00022989"/>
    </source>
</evidence>
<dbReference type="GO" id="GO:0032934">
    <property type="term" value="F:sterol binding"/>
    <property type="evidence" value="ECO:0007669"/>
    <property type="project" value="TreeGrafter"/>
</dbReference>
<keyword evidence="3 8" id="KW-0812">Transmembrane</keyword>
<evidence type="ECO:0000256" key="7">
    <source>
        <dbReference type="SAM" id="MobiDB-lite"/>
    </source>
</evidence>
<feature type="compositionally biased region" description="Acidic residues" evidence="7">
    <location>
        <begin position="561"/>
        <end position="571"/>
    </location>
</feature>
<dbReference type="GO" id="GO:0005789">
    <property type="term" value="C:endoplasmic reticulum membrane"/>
    <property type="evidence" value="ECO:0007669"/>
    <property type="project" value="TreeGrafter"/>
</dbReference>
<dbReference type="STRING" id="58919.A0A316ZD18"/>
<dbReference type="GO" id="GO:0032366">
    <property type="term" value="P:intracellular sterol transport"/>
    <property type="evidence" value="ECO:0007669"/>
    <property type="project" value="TreeGrafter"/>
</dbReference>
<comment type="subcellular location">
    <subcellularLocation>
        <location evidence="1">Membrane</location>
        <topology evidence="1">Single-pass membrane protein</topology>
    </subcellularLocation>
</comment>
<feature type="coiled-coil region" evidence="6">
    <location>
        <begin position="1002"/>
        <end position="1029"/>
    </location>
</feature>
<dbReference type="SMART" id="SM00568">
    <property type="entry name" value="GRAM"/>
    <property type="match status" value="1"/>
</dbReference>